<comment type="caution">
    <text evidence="3">The sequence shown here is derived from an EMBL/GenBank/DDBJ whole genome shotgun (WGS) entry which is preliminary data.</text>
</comment>
<dbReference type="PRINTS" id="PR00081">
    <property type="entry name" value="GDHRDH"/>
</dbReference>
<dbReference type="NCBIfam" id="NF005559">
    <property type="entry name" value="PRK07231.1"/>
    <property type="match status" value="1"/>
</dbReference>
<name>A0A6L3ZIR4_9FLAO</name>
<keyword evidence="2 3" id="KW-0560">Oxidoreductase</keyword>
<dbReference type="InterPro" id="IPR036291">
    <property type="entry name" value="NAD(P)-bd_dom_sf"/>
</dbReference>
<dbReference type="PANTHER" id="PTHR24321:SF8">
    <property type="entry name" value="ESTRADIOL 17-BETA-DEHYDROGENASE 8-RELATED"/>
    <property type="match status" value="1"/>
</dbReference>
<dbReference type="Proteomes" id="UP000484164">
    <property type="component" value="Unassembled WGS sequence"/>
</dbReference>
<evidence type="ECO:0000256" key="1">
    <source>
        <dbReference type="ARBA" id="ARBA00006484"/>
    </source>
</evidence>
<dbReference type="PRINTS" id="PR00080">
    <property type="entry name" value="SDRFAMILY"/>
</dbReference>
<accession>A0A6L3ZIR4</accession>
<dbReference type="PANTHER" id="PTHR24321">
    <property type="entry name" value="DEHYDROGENASES, SHORT CHAIN"/>
    <property type="match status" value="1"/>
</dbReference>
<dbReference type="CDD" id="cd05233">
    <property type="entry name" value="SDR_c"/>
    <property type="match status" value="1"/>
</dbReference>
<dbReference type="GO" id="GO:0047936">
    <property type="term" value="F:glucose 1-dehydrogenase [NAD(P)+] activity"/>
    <property type="evidence" value="ECO:0007669"/>
    <property type="project" value="UniProtKB-EC"/>
</dbReference>
<dbReference type="EMBL" id="WBVQ01000001">
    <property type="protein sequence ID" value="KAB2817781.1"/>
    <property type="molecule type" value="Genomic_DNA"/>
</dbReference>
<dbReference type="AlphaFoldDB" id="A0A6L3ZIR4"/>
<organism evidence="3 4">
    <name type="scientific">Phaeocystidibacter marisrubri</name>
    <dbReference type="NCBI Taxonomy" id="1577780"/>
    <lineage>
        <taxon>Bacteria</taxon>
        <taxon>Pseudomonadati</taxon>
        <taxon>Bacteroidota</taxon>
        <taxon>Flavobacteriia</taxon>
        <taxon>Flavobacteriales</taxon>
        <taxon>Phaeocystidibacteraceae</taxon>
        <taxon>Phaeocystidibacter</taxon>
    </lineage>
</organism>
<reference evidence="3 4" key="1">
    <citation type="submission" date="2019-10" db="EMBL/GenBank/DDBJ databases">
        <title>Genome sequence of Phaeocystidibacter marisrubri JCM30614 (type strain).</title>
        <authorList>
            <person name="Bowman J.P."/>
        </authorList>
    </citation>
    <scope>NUCLEOTIDE SEQUENCE [LARGE SCALE GENOMIC DNA]</scope>
    <source>
        <strain evidence="3 4">JCM 30614</strain>
    </source>
</reference>
<sequence>MNKLLTGKVAIVTGGGSGIGRAVSLAYAEEGASVMVSDINTEGGEATVKEIEAAGGKAAFFKADTGTAEGNEALVKATVDTFGKLDIACNNAGIGGQMAETGDYELDSWKKVMDVNLNGVFYGCKYQLKAMEANGGGSIVNMASVHGMVAAPMSSAYTTTKHGLVGLTKNIGAEYGAKNIRCNAVGPGYIQTPLLDANLDEETKDFLASKHAIGRLGQPEEVANLVVFLSSDKASFMTGGYYLVDGGYTAV</sequence>
<dbReference type="Pfam" id="PF13561">
    <property type="entry name" value="adh_short_C2"/>
    <property type="match status" value="1"/>
</dbReference>
<dbReference type="OrthoDB" id="9803333at2"/>
<dbReference type="SUPFAM" id="SSF51735">
    <property type="entry name" value="NAD(P)-binding Rossmann-fold domains"/>
    <property type="match status" value="1"/>
</dbReference>
<evidence type="ECO:0000313" key="4">
    <source>
        <dbReference type="Proteomes" id="UP000484164"/>
    </source>
</evidence>
<keyword evidence="4" id="KW-1185">Reference proteome</keyword>
<evidence type="ECO:0000313" key="3">
    <source>
        <dbReference type="EMBL" id="KAB2817781.1"/>
    </source>
</evidence>
<proteinExistence type="inferred from homology"/>
<dbReference type="PROSITE" id="PS00061">
    <property type="entry name" value="ADH_SHORT"/>
    <property type="match status" value="1"/>
</dbReference>
<dbReference type="InterPro" id="IPR020904">
    <property type="entry name" value="Sc_DH/Rdtase_CS"/>
</dbReference>
<gene>
    <name evidence="3" type="ORF">F8C82_05090</name>
</gene>
<dbReference type="FunFam" id="3.40.50.720:FF:000084">
    <property type="entry name" value="Short-chain dehydrogenase reductase"/>
    <property type="match status" value="1"/>
</dbReference>
<comment type="similarity">
    <text evidence="1">Belongs to the short-chain dehydrogenases/reductases (SDR) family.</text>
</comment>
<dbReference type="Gene3D" id="3.40.50.720">
    <property type="entry name" value="NAD(P)-binding Rossmann-like Domain"/>
    <property type="match status" value="1"/>
</dbReference>
<dbReference type="InterPro" id="IPR002347">
    <property type="entry name" value="SDR_fam"/>
</dbReference>
<protein>
    <submittedName>
        <fullName evidence="3">Glucose 1-dehydrogenase</fullName>
        <ecNumber evidence="3">1.1.1.47</ecNumber>
    </submittedName>
</protein>
<evidence type="ECO:0000256" key="2">
    <source>
        <dbReference type="ARBA" id="ARBA00023002"/>
    </source>
</evidence>
<dbReference type="EC" id="1.1.1.47" evidence="3"/>
<dbReference type="RefSeq" id="WP_151692469.1">
    <property type="nucleotide sequence ID" value="NZ_BMGX01000002.1"/>
</dbReference>